<accession>A0A9E7FED6</accession>
<evidence type="ECO:0000313" key="2">
    <source>
        <dbReference type="Proteomes" id="UP001055439"/>
    </source>
</evidence>
<dbReference type="Proteomes" id="UP001055439">
    <property type="component" value="Chromosome 3"/>
</dbReference>
<dbReference type="EMBL" id="CP097505">
    <property type="protein sequence ID" value="URD93935.1"/>
    <property type="molecule type" value="Genomic_DNA"/>
</dbReference>
<protein>
    <submittedName>
        <fullName evidence="1">Uncharacterized protein</fullName>
    </submittedName>
</protein>
<keyword evidence="2" id="KW-1185">Reference proteome</keyword>
<proteinExistence type="predicted"/>
<sequence>MQHLQQGLACTCSHHYVNELQHICNLGYNFKNRQRLNLRHSKQVCCSCRRLQLGIWDSDGSDVCMAWRITISISGINGVLVWLRLPATPVATFAGTAALVLPSFASLFTVRDLCKLNDEVSSRSKRKPGDKRVQWERGLVAAVHTSARACQTALLSEILPPAAAASGNFSFFLLSISNTNLS</sequence>
<evidence type="ECO:0000313" key="1">
    <source>
        <dbReference type="EMBL" id="URD93935.1"/>
    </source>
</evidence>
<name>A0A9E7FED6_9LILI</name>
<gene>
    <name evidence="1" type="ORF">MUK42_30094</name>
</gene>
<dbReference type="AlphaFoldDB" id="A0A9E7FED6"/>
<reference evidence="1" key="1">
    <citation type="submission" date="2022-05" db="EMBL/GenBank/DDBJ databases">
        <title>The Musa troglodytarum L. genome provides insights into the mechanism of non-climacteric behaviour and enrichment of carotenoids.</title>
        <authorList>
            <person name="Wang J."/>
        </authorList>
    </citation>
    <scope>NUCLEOTIDE SEQUENCE</scope>
    <source>
        <tissue evidence="1">Leaf</tissue>
    </source>
</reference>
<organism evidence="1 2">
    <name type="scientific">Musa troglodytarum</name>
    <name type="common">fe'i banana</name>
    <dbReference type="NCBI Taxonomy" id="320322"/>
    <lineage>
        <taxon>Eukaryota</taxon>
        <taxon>Viridiplantae</taxon>
        <taxon>Streptophyta</taxon>
        <taxon>Embryophyta</taxon>
        <taxon>Tracheophyta</taxon>
        <taxon>Spermatophyta</taxon>
        <taxon>Magnoliopsida</taxon>
        <taxon>Liliopsida</taxon>
        <taxon>Zingiberales</taxon>
        <taxon>Musaceae</taxon>
        <taxon>Musa</taxon>
    </lineage>
</organism>